<proteinExistence type="predicted"/>
<sequence length="175" mass="19665">MTKKSTITGCLALALLSSVATGVQGKEDYDRTHCPKENEWASTIDPENRPFFLEFSKTAIWAHGPDVTSNEGVGEIDRLFSFLTHAYHDIPEYRNEISSLFELMSKEPGPRERFGETALLEIAQCMGGGLQVDCAQMAIEKGYVKPLEDLINEPSFNETLQFLKEACRENKDEIK</sequence>
<dbReference type="GeneID" id="97672184"/>
<organism evidence="2 3">
    <name type="scientific">Roseibium album</name>
    <dbReference type="NCBI Taxonomy" id="311410"/>
    <lineage>
        <taxon>Bacteria</taxon>
        <taxon>Pseudomonadati</taxon>
        <taxon>Pseudomonadota</taxon>
        <taxon>Alphaproteobacteria</taxon>
        <taxon>Hyphomicrobiales</taxon>
        <taxon>Stappiaceae</taxon>
        <taxon>Roseibium</taxon>
    </lineage>
</organism>
<evidence type="ECO:0000313" key="2">
    <source>
        <dbReference type="EMBL" id="CTQ76849.1"/>
    </source>
</evidence>
<keyword evidence="3" id="KW-1185">Reference proteome</keyword>
<accession>A0A0M7APN5</accession>
<keyword evidence="1" id="KW-0732">Signal</keyword>
<dbReference type="RefSeq" id="WP_055117427.1">
    <property type="nucleotide sequence ID" value="NZ_CXWA01000004.1"/>
</dbReference>
<dbReference type="OrthoDB" id="9987213at2"/>
<reference evidence="3" key="1">
    <citation type="submission" date="2015-07" db="EMBL/GenBank/DDBJ databases">
        <authorList>
            <person name="Rodrigo-Torres Lidia"/>
            <person name="Arahal R.David."/>
        </authorList>
    </citation>
    <scope>NUCLEOTIDE SEQUENCE [LARGE SCALE GENOMIC DNA]</scope>
    <source>
        <strain evidence="3">CECT 5096</strain>
    </source>
</reference>
<dbReference type="AlphaFoldDB" id="A0A0M7APN5"/>
<protein>
    <submittedName>
        <fullName evidence="2">Uncharacterized protein</fullName>
    </submittedName>
</protein>
<dbReference type="Proteomes" id="UP000049983">
    <property type="component" value="Unassembled WGS sequence"/>
</dbReference>
<feature type="chain" id="PRO_5009788089" evidence="1">
    <location>
        <begin position="26"/>
        <end position="175"/>
    </location>
</feature>
<dbReference type="EMBL" id="CXWC01000013">
    <property type="protein sequence ID" value="CTQ76849.1"/>
    <property type="molecule type" value="Genomic_DNA"/>
</dbReference>
<gene>
    <name evidence="2" type="ORF">LA5096_04907</name>
</gene>
<evidence type="ECO:0000256" key="1">
    <source>
        <dbReference type="SAM" id="SignalP"/>
    </source>
</evidence>
<name>A0A0M7APN5_9HYPH</name>
<feature type="signal peptide" evidence="1">
    <location>
        <begin position="1"/>
        <end position="25"/>
    </location>
</feature>
<evidence type="ECO:0000313" key="3">
    <source>
        <dbReference type="Proteomes" id="UP000049983"/>
    </source>
</evidence>